<feature type="domain" description="Adenosine deaminase" evidence="8">
    <location>
        <begin position="18"/>
        <end position="335"/>
    </location>
</feature>
<organism evidence="9 10">
    <name type="scientific">Steinernema carpocapsae</name>
    <name type="common">Entomopathogenic nematode</name>
    <dbReference type="NCBI Taxonomy" id="34508"/>
    <lineage>
        <taxon>Eukaryota</taxon>
        <taxon>Metazoa</taxon>
        <taxon>Ecdysozoa</taxon>
        <taxon>Nematoda</taxon>
        <taxon>Chromadorea</taxon>
        <taxon>Rhabditida</taxon>
        <taxon>Tylenchina</taxon>
        <taxon>Panagrolaimomorpha</taxon>
        <taxon>Strongyloidoidea</taxon>
        <taxon>Steinernematidae</taxon>
        <taxon>Steinernema</taxon>
    </lineage>
</organism>
<sequence>MGNRINDERLRSFCKKLPKIELHAHLNGSISLKTIKELAKLKSEFETSPGLSDHEQRLLQPQDVLTMDSVFQLFPIIHSLTLHKEAVKLATMNVIEEFAEDGVIYLELRTTPKATAHMTKTEYVHTVLSAIRSAESDNITTRLLLSIDRARGVDDAQETVNILQKFVAESEHLIVGVDLSGNPKADGRVYIPLLQKVRAMGLKVTLHLAELNEYIDELDTFIDFKPDRIGHGTFIYSHAENSIVERVASQKIPFEICLSSNQLCGTTRTIAESHLQDWLRLGNPVCISTDDKGLMATDLSNEYYLASQAFKLTEKALIDFSKTSLRCAFLKFSDIRYMTLVEKISKFEKNFEASISI</sequence>
<keyword evidence="6" id="KW-0546">Nucleotide metabolism</keyword>
<dbReference type="PANTHER" id="PTHR11409">
    <property type="entry name" value="ADENOSINE DEAMINASE"/>
    <property type="match status" value="1"/>
</dbReference>
<dbReference type="InterPro" id="IPR032466">
    <property type="entry name" value="Metal_Hydrolase"/>
</dbReference>
<proteinExistence type="inferred from homology"/>
<name>A0A4U8USU7_STECR</name>
<evidence type="ECO:0000256" key="7">
    <source>
        <dbReference type="ARBA" id="ARBA00048787"/>
    </source>
</evidence>
<protein>
    <recommendedName>
        <fullName evidence="8">Adenosine deaminase domain-containing protein</fullName>
    </recommendedName>
</protein>
<dbReference type="Proteomes" id="UP000298663">
    <property type="component" value="Chromosome X"/>
</dbReference>
<dbReference type="SUPFAM" id="SSF51556">
    <property type="entry name" value="Metallo-dependent hydrolases"/>
    <property type="match status" value="1"/>
</dbReference>
<comment type="caution">
    <text evidence="9">The sequence shown here is derived from an EMBL/GenBank/DDBJ whole genome shotgun (WGS) entry which is preliminary data.</text>
</comment>
<dbReference type="EMBL" id="CM016762">
    <property type="protein sequence ID" value="TMS35659.1"/>
    <property type="molecule type" value="Genomic_DNA"/>
</dbReference>
<evidence type="ECO:0000256" key="1">
    <source>
        <dbReference type="ARBA" id="ARBA00001947"/>
    </source>
</evidence>
<comment type="cofactor">
    <cofactor evidence="1">
        <name>Zn(2+)</name>
        <dbReference type="ChEBI" id="CHEBI:29105"/>
    </cofactor>
</comment>
<evidence type="ECO:0000256" key="2">
    <source>
        <dbReference type="ARBA" id="ARBA00006676"/>
    </source>
</evidence>
<keyword evidence="5" id="KW-0862">Zinc</keyword>
<evidence type="ECO:0000256" key="5">
    <source>
        <dbReference type="ARBA" id="ARBA00022833"/>
    </source>
</evidence>
<evidence type="ECO:0000259" key="8">
    <source>
        <dbReference type="Pfam" id="PF00962"/>
    </source>
</evidence>
<keyword evidence="4" id="KW-0378">Hydrolase</keyword>
<keyword evidence="10" id="KW-1185">Reference proteome</keyword>
<dbReference type="AlphaFoldDB" id="A0A4U8USU7"/>
<dbReference type="GO" id="GO:0046103">
    <property type="term" value="P:inosine biosynthetic process"/>
    <property type="evidence" value="ECO:0007669"/>
    <property type="project" value="TreeGrafter"/>
</dbReference>
<dbReference type="GO" id="GO:0006154">
    <property type="term" value="P:adenosine catabolic process"/>
    <property type="evidence" value="ECO:0007669"/>
    <property type="project" value="TreeGrafter"/>
</dbReference>
<comment type="similarity">
    <text evidence="2">Belongs to the metallo-dependent hydrolases superfamily. Adenosine and AMP deaminases family.</text>
</comment>
<reference evidence="9 10" key="2">
    <citation type="journal article" date="2019" name="G3 (Bethesda)">
        <title>Hybrid Assembly of the Genome of the Entomopathogenic Nematode Steinernema carpocapsae Identifies the X-Chromosome.</title>
        <authorList>
            <person name="Serra L."/>
            <person name="Macchietto M."/>
            <person name="Macias-Munoz A."/>
            <person name="McGill C.J."/>
            <person name="Rodriguez I.M."/>
            <person name="Rodriguez B."/>
            <person name="Murad R."/>
            <person name="Mortazavi A."/>
        </authorList>
    </citation>
    <scope>NUCLEOTIDE SEQUENCE [LARGE SCALE GENOMIC DNA]</scope>
    <source>
        <strain evidence="9 10">ALL</strain>
    </source>
</reference>
<gene>
    <name evidence="9" type="ORF">L596_003017</name>
</gene>
<dbReference type="Pfam" id="PF00962">
    <property type="entry name" value="A_deaminase"/>
    <property type="match status" value="1"/>
</dbReference>
<reference evidence="9 10" key="1">
    <citation type="journal article" date="2015" name="Genome Biol.">
        <title>Comparative genomics of Steinernema reveals deeply conserved gene regulatory networks.</title>
        <authorList>
            <person name="Dillman A.R."/>
            <person name="Macchietto M."/>
            <person name="Porter C.F."/>
            <person name="Rogers A."/>
            <person name="Williams B."/>
            <person name="Antoshechkin I."/>
            <person name="Lee M.M."/>
            <person name="Goodwin Z."/>
            <person name="Lu X."/>
            <person name="Lewis E.E."/>
            <person name="Goodrich-Blair H."/>
            <person name="Stock S.P."/>
            <person name="Adams B.J."/>
            <person name="Sternberg P.W."/>
            <person name="Mortazavi A."/>
        </authorList>
    </citation>
    <scope>NUCLEOTIDE SEQUENCE [LARGE SCALE GENOMIC DNA]</scope>
    <source>
        <strain evidence="9 10">ALL</strain>
    </source>
</reference>
<dbReference type="InterPro" id="IPR001365">
    <property type="entry name" value="A_deaminase_dom"/>
</dbReference>
<dbReference type="GO" id="GO:0004000">
    <property type="term" value="F:adenosine deaminase activity"/>
    <property type="evidence" value="ECO:0007669"/>
    <property type="project" value="TreeGrafter"/>
</dbReference>
<dbReference type="EMBL" id="AZBU02000001">
    <property type="protein sequence ID" value="TMS35659.1"/>
    <property type="molecule type" value="Genomic_DNA"/>
</dbReference>
<dbReference type="CDD" id="cd00443">
    <property type="entry name" value="ADA_AMPD"/>
    <property type="match status" value="1"/>
</dbReference>
<dbReference type="Gene3D" id="3.20.20.140">
    <property type="entry name" value="Metal-dependent hydrolases"/>
    <property type="match status" value="1"/>
</dbReference>
<dbReference type="GO" id="GO:0046872">
    <property type="term" value="F:metal ion binding"/>
    <property type="evidence" value="ECO:0007669"/>
    <property type="project" value="UniProtKB-KW"/>
</dbReference>
<dbReference type="OrthoDB" id="272271at2759"/>
<dbReference type="STRING" id="34508.A0A4U8USU7"/>
<dbReference type="PANTHER" id="PTHR11409:SF42">
    <property type="entry name" value="ADENOSINE DEAMINASE-LIKE PROTEIN"/>
    <property type="match status" value="1"/>
</dbReference>
<evidence type="ECO:0000256" key="3">
    <source>
        <dbReference type="ARBA" id="ARBA00022723"/>
    </source>
</evidence>
<comment type="catalytic activity">
    <reaction evidence="7">
        <text>N(6)-methyl-AMP + H2O + H(+) = IMP + methylamine</text>
        <dbReference type="Rhea" id="RHEA:16001"/>
        <dbReference type="ChEBI" id="CHEBI:15377"/>
        <dbReference type="ChEBI" id="CHEBI:15378"/>
        <dbReference type="ChEBI" id="CHEBI:58053"/>
        <dbReference type="ChEBI" id="CHEBI:59338"/>
        <dbReference type="ChEBI" id="CHEBI:144842"/>
    </reaction>
    <physiologicalReaction direction="left-to-right" evidence="7">
        <dbReference type="Rhea" id="RHEA:16002"/>
    </physiologicalReaction>
</comment>
<evidence type="ECO:0000313" key="9">
    <source>
        <dbReference type="EMBL" id="TMS35659.1"/>
    </source>
</evidence>
<keyword evidence="3" id="KW-0479">Metal-binding</keyword>
<accession>A0A4U8USU7</accession>
<dbReference type="InterPro" id="IPR006330">
    <property type="entry name" value="Ado/ade_deaminase"/>
</dbReference>
<evidence type="ECO:0000256" key="6">
    <source>
        <dbReference type="ARBA" id="ARBA00023080"/>
    </source>
</evidence>
<evidence type="ECO:0000256" key="4">
    <source>
        <dbReference type="ARBA" id="ARBA00022801"/>
    </source>
</evidence>
<evidence type="ECO:0000313" key="10">
    <source>
        <dbReference type="Proteomes" id="UP000298663"/>
    </source>
</evidence>
<dbReference type="GO" id="GO:0009117">
    <property type="term" value="P:nucleotide metabolic process"/>
    <property type="evidence" value="ECO:0007669"/>
    <property type="project" value="UniProtKB-KW"/>
</dbReference>